<dbReference type="GO" id="GO:0009431">
    <property type="term" value="C:bacterial-type flagellum basal body, MS ring"/>
    <property type="evidence" value="ECO:0007669"/>
    <property type="project" value="InterPro"/>
</dbReference>
<dbReference type="InterPro" id="IPR006182">
    <property type="entry name" value="FliF_N_dom"/>
</dbReference>
<dbReference type="GO" id="GO:0003774">
    <property type="term" value="F:cytoskeletal motor activity"/>
    <property type="evidence" value="ECO:0007669"/>
    <property type="project" value="InterPro"/>
</dbReference>
<keyword evidence="14" id="KW-0282">Flagellum</keyword>
<dbReference type="PANTHER" id="PTHR30046:SF0">
    <property type="entry name" value="FLAGELLAR M-RING PROTEIN"/>
    <property type="match status" value="1"/>
</dbReference>
<gene>
    <name evidence="14" type="ORF">HFN_0735</name>
</gene>
<dbReference type="EMBL" id="BASD01000025">
    <property type="protein sequence ID" value="GAD19495.1"/>
    <property type="molecule type" value="Genomic_DNA"/>
</dbReference>
<feature type="compositionally biased region" description="Basic and acidic residues" evidence="10">
    <location>
        <begin position="295"/>
        <end position="307"/>
    </location>
</feature>
<dbReference type="PANTHER" id="PTHR30046">
    <property type="entry name" value="FLAGELLAR M-RING PROTEIN"/>
    <property type="match status" value="1"/>
</dbReference>
<keyword evidence="8 9" id="KW-0975">Bacterial flagellum</keyword>
<comment type="function">
    <text evidence="9">The M ring may be actively involved in energy transduction.</text>
</comment>
<dbReference type="Proteomes" id="UP000018143">
    <property type="component" value="Unassembled WGS sequence"/>
</dbReference>
<dbReference type="InterPro" id="IPR000067">
    <property type="entry name" value="FlgMring_FliF"/>
</dbReference>
<dbReference type="STRING" id="1325130.HFN_0735"/>
<dbReference type="AlphaFoldDB" id="T1D002"/>
<evidence type="ECO:0000256" key="1">
    <source>
        <dbReference type="ARBA" id="ARBA00004117"/>
    </source>
</evidence>
<evidence type="ECO:0000259" key="13">
    <source>
        <dbReference type="Pfam" id="PF08345"/>
    </source>
</evidence>
<feature type="transmembrane region" description="Helical" evidence="11">
    <location>
        <begin position="25"/>
        <end position="44"/>
    </location>
</feature>
<evidence type="ECO:0000256" key="8">
    <source>
        <dbReference type="ARBA" id="ARBA00023143"/>
    </source>
</evidence>
<dbReference type="GO" id="GO:0071973">
    <property type="term" value="P:bacterial-type flagellum-dependent cell motility"/>
    <property type="evidence" value="ECO:0007669"/>
    <property type="project" value="InterPro"/>
</dbReference>
<comment type="caution">
    <text evidence="14">The sequence shown here is derived from an EMBL/GenBank/DDBJ whole genome shotgun (WGS) entry which is preliminary data.</text>
</comment>
<evidence type="ECO:0000256" key="5">
    <source>
        <dbReference type="ARBA" id="ARBA00022692"/>
    </source>
</evidence>
<evidence type="ECO:0000256" key="3">
    <source>
        <dbReference type="ARBA" id="ARBA00007971"/>
    </source>
</evidence>
<dbReference type="Pfam" id="PF01514">
    <property type="entry name" value="YscJ_FliF"/>
    <property type="match status" value="1"/>
</dbReference>
<keyword evidence="4" id="KW-1003">Cell membrane</keyword>
<dbReference type="NCBIfam" id="TIGR00206">
    <property type="entry name" value="fliF"/>
    <property type="match status" value="1"/>
</dbReference>
<dbReference type="Pfam" id="PF08345">
    <property type="entry name" value="YscJ_FliF_C"/>
    <property type="match status" value="1"/>
</dbReference>
<name>T1D002_9HELI</name>
<dbReference type="Gene3D" id="3.30.300.30">
    <property type="match status" value="1"/>
</dbReference>
<evidence type="ECO:0000256" key="7">
    <source>
        <dbReference type="ARBA" id="ARBA00023136"/>
    </source>
</evidence>
<keyword evidence="14" id="KW-0966">Cell projection</keyword>
<evidence type="ECO:0000256" key="2">
    <source>
        <dbReference type="ARBA" id="ARBA00004651"/>
    </source>
</evidence>
<reference evidence="14 15" key="1">
    <citation type="journal article" date="2013" name="Genome Announc.">
        <title>Draft Genome Sequence of Helicobacter fennelliae Strain MRY12-0050, Isolated from a Bacteremia Patient.</title>
        <authorList>
            <person name="Rimbara E."/>
            <person name="Matsui M."/>
            <person name="Mori S."/>
            <person name="Suzuki S."/>
            <person name="Suzuki M."/>
            <person name="Kim H."/>
            <person name="Sekizuka T."/>
            <person name="Kuroda M."/>
            <person name="Shibayama K."/>
        </authorList>
    </citation>
    <scope>NUCLEOTIDE SEQUENCE [LARGE SCALE GENOMIC DNA]</scope>
    <source>
        <strain evidence="14 15">MRY12-0050</strain>
    </source>
</reference>
<feature type="domain" description="Flagellar M-ring C-terminal" evidence="13">
    <location>
        <begin position="262"/>
        <end position="423"/>
    </location>
</feature>
<dbReference type="InterPro" id="IPR045851">
    <property type="entry name" value="AMP-bd_C_sf"/>
</dbReference>
<keyword evidence="6 11" id="KW-1133">Transmembrane helix</keyword>
<keyword evidence="15" id="KW-1185">Reference proteome</keyword>
<dbReference type="PRINTS" id="PR01009">
    <property type="entry name" value="FLGMRINGFLIF"/>
</dbReference>
<dbReference type="InterPro" id="IPR043427">
    <property type="entry name" value="YscJ/FliF"/>
</dbReference>
<keyword evidence="14" id="KW-0969">Cilium</keyword>
<organism evidence="14 15">
    <name type="scientific">Helicobacter fennelliae MRY12-0050</name>
    <dbReference type="NCBI Taxonomy" id="1325130"/>
    <lineage>
        <taxon>Bacteria</taxon>
        <taxon>Pseudomonadati</taxon>
        <taxon>Campylobacterota</taxon>
        <taxon>Epsilonproteobacteria</taxon>
        <taxon>Campylobacterales</taxon>
        <taxon>Helicobacteraceae</taxon>
        <taxon>Helicobacter</taxon>
    </lineage>
</organism>
<evidence type="ECO:0000256" key="11">
    <source>
        <dbReference type="SAM" id="Phobius"/>
    </source>
</evidence>
<keyword evidence="7 11" id="KW-0472">Membrane</keyword>
<dbReference type="PIRSF" id="PIRSF004862">
    <property type="entry name" value="FliF"/>
    <property type="match status" value="1"/>
</dbReference>
<protein>
    <recommendedName>
        <fullName evidence="9">Flagellar M-ring protein</fullName>
    </recommendedName>
</protein>
<feature type="region of interest" description="Disordered" evidence="10">
    <location>
        <begin position="295"/>
        <end position="332"/>
    </location>
</feature>
<feature type="domain" description="Flagellar M-ring N-terminal" evidence="12">
    <location>
        <begin position="50"/>
        <end position="221"/>
    </location>
</feature>
<comment type="similarity">
    <text evidence="3 9">Belongs to the FliF family.</text>
</comment>
<accession>T1D002</accession>
<evidence type="ECO:0000259" key="12">
    <source>
        <dbReference type="Pfam" id="PF01514"/>
    </source>
</evidence>
<evidence type="ECO:0000313" key="14">
    <source>
        <dbReference type="EMBL" id="GAD19495.1"/>
    </source>
</evidence>
<keyword evidence="5 11" id="KW-0812">Transmembrane</keyword>
<dbReference type="eggNOG" id="COG1766">
    <property type="taxonomic scope" value="Bacteria"/>
</dbReference>
<evidence type="ECO:0000256" key="9">
    <source>
        <dbReference type="PIRNR" id="PIRNR004862"/>
    </source>
</evidence>
<evidence type="ECO:0000256" key="4">
    <source>
        <dbReference type="ARBA" id="ARBA00022475"/>
    </source>
</evidence>
<feature type="transmembrane region" description="Helical" evidence="11">
    <location>
        <begin position="443"/>
        <end position="463"/>
    </location>
</feature>
<sequence length="562" mass="62720">MILDIKTFFDHITKIYNKLNKKQKIIIGLTIVVLVAFFVFLVFFSSKKTDSSYGVLFEGMDASDNALIVQYLKDNQIPYRIPKSDVIEIPAHLVAEERISLAAQGIPKTSKVGFEIFDTNNIAETDFTQQVKFLRATEGELTRTIEALEPILKANVQIANPKESLFVSTSIPPTAAVMVQIKPGSTLSPFQITGIKNLVSAAIPKLNPENVKLVDGNGNPLGEDNELTGLNEVLKQQYAFVHKEEQKKADDIVRLLSPRAGGANKVVAIVHLQYDFSQQESVKQTFDGSQVLPKSQKDYEREKKGPGEKQIGGIPGVESNVGPVQNLDSQGEVIERESETIVNNEIGNETIKTKFSIGKPIRLTASVLVNGEHQLIKQEDGQEKLEYVPLTQDEIAKLEKLVKDAIGFNADRGDSVTVSDWDFSKSEKAQAPQTFTQKVTQIIGQYVPLLKYVLIAIVIFIFYKKIIAPFAERMLEVQDAEDEKIESLFEIDEDDDEDSSRFGELRKRVEEQLGISGGFSEDEVKYEVLLEKIKATIQEKPEEIASLFQKLVHDEIGIEKSS</sequence>
<evidence type="ECO:0000256" key="6">
    <source>
        <dbReference type="ARBA" id="ARBA00022989"/>
    </source>
</evidence>
<dbReference type="InterPro" id="IPR013556">
    <property type="entry name" value="Flag_M-ring_C"/>
</dbReference>
<evidence type="ECO:0000256" key="10">
    <source>
        <dbReference type="SAM" id="MobiDB-lite"/>
    </source>
</evidence>
<proteinExistence type="inferred from homology"/>
<dbReference type="GO" id="GO:0005886">
    <property type="term" value="C:plasma membrane"/>
    <property type="evidence" value="ECO:0007669"/>
    <property type="project" value="UniProtKB-SubCell"/>
</dbReference>
<evidence type="ECO:0000313" key="15">
    <source>
        <dbReference type="Proteomes" id="UP000018143"/>
    </source>
</evidence>
<comment type="subcellular location">
    <subcellularLocation>
        <location evidence="1 9">Bacterial flagellum basal body</location>
    </subcellularLocation>
    <subcellularLocation>
        <location evidence="2">Cell membrane</location>
        <topology evidence="2">Multi-pass membrane protein</topology>
    </subcellularLocation>
</comment>